<keyword evidence="2" id="KW-1185">Reference proteome</keyword>
<organism evidence="1 2">
    <name type="scientific">Vermiconidia calcicola</name>
    <dbReference type="NCBI Taxonomy" id="1690605"/>
    <lineage>
        <taxon>Eukaryota</taxon>
        <taxon>Fungi</taxon>
        <taxon>Dikarya</taxon>
        <taxon>Ascomycota</taxon>
        <taxon>Pezizomycotina</taxon>
        <taxon>Dothideomycetes</taxon>
        <taxon>Dothideomycetidae</taxon>
        <taxon>Mycosphaerellales</taxon>
        <taxon>Extremaceae</taxon>
        <taxon>Vermiconidia</taxon>
    </lineage>
</organism>
<proteinExistence type="predicted"/>
<evidence type="ECO:0000313" key="2">
    <source>
        <dbReference type="Proteomes" id="UP001281147"/>
    </source>
</evidence>
<name>A0ACC3MVJ7_9PEZI</name>
<protein>
    <submittedName>
        <fullName evidence="1">Uncharacterized protein</fullName>
    </submittedName>
</protein>
<dbReference type="Proteomes" id="UP001281147">
    <property type="component" value="Unassembled WGS sequence"/>
</dbReference>
<gene>
    <name evidence="1" type="ORF">LTR37_014210</name>
</gene>
<reference evidence="1" key="1">
    <citation type="submission" date="2023-07" db="EMBL/GenBank/DDBJ databases">
        <title>Black Yeasts Isolated from many extreme environments.</title>
        <authorList>
            <person name="Coleine C."/>
            <person name="Stajich J.E."/>
            <person name="Selbmann L."/>
        </authorList>
    </citation>
    <scope>NUCLEOTIDE SEQUENCE</scope>
    <source>
        <strain evidence="1">CCFEE 5714</strain>
    </source>
</reference>
<dbReference type="EMBL" id="JAUTXU010000146">
    <property type="protein sequence ID" value="KAK3703887.1"/>
    <property type="molecule type" value="Genomic_DNA"/>
</dbReference>
<comment type="caution">
    <text evidence="1">The sequence shown here is derived from an EMBL/GenBank/DDBJ whole genome shotgun (WGS) entry which is preliminary data.</text>
</comment>
<sequence length="365" mass="41519">MSQLGQQLSQAADQNRELLLILRESDYAPPALKQNTDYIADLQSQIKSTDKELARLHFFTEKERDDHVKYRDSKVRRFAHKLGGSKGEEKFTAKQEKEEREFLEAWQHEREAKERREELGKALEQAEKEKRTLDEYAKKHEQAQRQLHQIYSGIFSGPTPEVPGEDQKEQGVHEVQTWYEQCHAQLGHDNYATECLQRASASLSRALRDMDSARSSSNMDRFGGGTIADMMERSALSSAQANLTECNRAVDEARRSQPAVPALSGVSIDHGHMLSDVLFDSFFADMAQHDRIKDSQAQMQRAMEQLQKTIAEQNQRVQGAQEQRWQAARRLEDARAQLQRIRSEAFEHLAGSPADANGQTGHASA</sequence>
<accession>A0ACC3MVJ7</accession>
<evidence type="ECO:0000313" key="1">
    <source>
        <dbReference type="EMBL" id="KAK3703887.1"/>
    </source>
</evidence>